<reference evidence="1" key="2">
    <citation type="submission" date="2022-10" db="EMBL/GenBank/DDBJ databases">
        <authorList>
            <consortium name="ENA_rothamsted_submissions"/>
            <consortium name="culmorum"/>
            <person name="King R."/>
        </authorList>
    </citation>
    <scope>NUCLEOTIDE SEQUENCE</scope>
</reference>
<accession>A0A9N9RL24</accession>
<evidence type="ECO:0000313" key="1">
    <source>
        <dbReference type="EMBL" id="CAG9800221.1"/>
    </source>
</evidence>
<name>A0A9N9RL24_9DIPT</name>
<proteinExistence type="predicted"/>
<dbReference type="Proteomes" id="UP001153620">
    <property type="component" value="Chromosome 1"/>
</dbReference>
<evidence type="ECO:0000313" key="2">
    <source>
        <dbReference type="Proteomes" id="UP001153620"/>
    </source>
</evidence>
<reference evidence="1" key="1">
    <citation type="submission" date="2022-01" db="EMBL/GenBank/DDBJ databases">
        <authorList>
            <person name="King R."/>
        </authorList>
    </citation>
    <scope>NUCLEOTIDE SEQUENCE</scope>
</reference>
<sequence length="70" mass="8388">MIIFCVQEVQGGRKKAHKDDTPYFFVFQRYEYPYQRSAQPFYFAKNIGYAHHTQPYAFQKQIIKYKNVGG</sequence>
<gene>
    <name evidence="1" type="ORF">CHIRRI_LOCUS3171</name>
</gene>
<keyword evidence="2" id="KW-1185">Reference proteome</keyword>
<dbReference type="EMBL" id="OU895877">
    <property type="protein sequence ID" value="CAG9800221.1"/>
    <property type="molecule type" value="Genomic_DNA"/>
</dbReference>
<protein>
    <submittedName>
        <fullName evidence="1">Uncharacterized protein</fullName>
    </submittedName>
</protein>
<organism evidence="1 2">
    <name type="scientific">Chironomus riparius</name>
    <dbReference type="NCBI Taxonomy" id="315576"/>
    <lineage>
        <taxon>Eukaryota</taxon>
        <taxon>Metazoa</taxon>
        <taxon>Ecdysozoa</taxon>
        <taxon>Arthropoda</taxon>
        <taxon>Hexapoda</taxon>
        <taxon>Insecta</taxon>
        <taxon>Pterygota</taxon>
        <taxon>Neoptera</taxon>
        <taxon>Endopterygota</taxon>
        <taxon>Diptera</taxon>
        <taxon>Nematocera</taxon>
        <taxon>Chironomoidea</taxon>
        <taxon>Chironomidae</taxon>
        <taxon>Chironominae</taxon>
        <taxon>Chironomus</taxon>
    </lineage>
</organism>
<dbReference type="AlphaFoldDB" id="A0A9N9RL24"/>